<evidence type="ECO:0000256" key="3">
    <source>
        <dbReference type="ARBA" id="ARBA00012953"/>
    </source>
</evidence>
<keyword evidence="9" id="KW-1185">Reference proteome</keyword>
<comment type="cofactor">
    <cofactor evidence="1">
        <name>Mg(2+)</name>
        <dbReference type="ChEBI" id="CHEBI:18420"/>
    </cofactor>
</comment>
<protein>
    <recommendedName>
        <fullName evidence="4">Probable 2-phosphosulfolactate phosphatase</fullName>
        <ecNumber evidence="3">3.1.3.71</ecNumber>
    </recommendedName>
</protein>
<dbReference type="SUPFAM" id="SSF142823">
    <property type="entry name" value="ComB-like"/>
    <property type="match status" value="1"/>
</dbReference>
<dbReference type="Pfam" id="PF04029">
    <property type="entry name" value="2-ph_phosp"/>
    <property type="match status" value="1"/>
</dbReference>
<dbReference type="PANTHER" id="PTHR37311:SF1">
    <property type="entry name" value="2-PHOSPHOSULFOLACTATE PHOSPHATASE-RELATED"/>
    <property type="match status" value="1"/>
</dbReference>
<dbReference type="InterPro" id="IPR036702">
    <property type="entry name" value="ComB-like_sf"/>
</dbReference>
<evidence type="ECO:0000256" key="5">
    <source>
        <dbReference type="ARBA" id="ARBA00022801"/>
    </source>
</evidence>
<accession>A0ABQ5UUT8</accession>
<evidence type="ECO:0000256" key="6">
    <source>
        <dbReference type="ARBA" id="ARBA00022842"/>
    </source>
</evidence>
<dbReference type="EC" id="3.1.3.71" evidence="3"/>
<organism evidence="8 9">
    <name type="scientific">Maritalea porphyrae</name>
    <dbReference type="NCBI Taxonomy" id="880732"/>
    <lineage>
        <taxon>Bacteria</taxon>
        <taxon>Pseudomonadati</taxon>
        <taxon>Pseudomonadota</taxon>
        <taxon>Alphaproteobacteria</taxon>
        <taxon>Hyphomicrobiales</taxon>
        <taxon>Devosiaceae</taxon>
        <taxon>Maritalea</taxon>
    </lineage>
</organism>
<evidence type="ECO:0000256" key="7">
    <source>
        <dbReference type="ARBA" id="ARBA00033711"/>
    </source>
</evidence>
<dbReference type="RefSeq" id="WP_284364786.1">
    <property type="nucleotide sequence ID" value="NZ_BSNI01000002.1"/>
</dbReference>
<reference evidence="8" key="2">
    <citation type="submission" date="2023-01" db="EMBL/GenBank/DDBJ databases">
        <title>Draft genome sequence of Maritalea porphyrae strain NBRC 107169.</title>
        <authorList>
            <person name="Sun Q."/>
            <person name="Mori K."/>
        </authorList>
    </citation>
    <scope>NUCLEOTIDE SEQUENCE</scope>
    <source>
        <strain evidence="8">NBRC 107169</strain>
    </source>
</reference>
<evidence type="ECO:0000313" key="8">
    <source>
        <dbReference type="EMBL" id="GLQ18125.1"/>
    </source>
</evidence>
<comment type="caution">
    <text evidence="8">The sequence shown here is derived from an EMBL/GenBank/DDBJ whole genome shotgun (WGS) entry which is preliminary data.</text>
</comment>
<dbReference type="PROSITE" id="PS51257">
    <property type="entry name" value="PROKAR_LIPOPROTEIN"/>
    <property type="match status" value="1"/>
</dbReference>
<keyword evidence="6" id="KW-0460">Magnesium</keyword>
<sequence length="253" mass="27233">MRVHVEWGERALDDPSPVAIIVDCLSFSSALSVACARGAEVYPFGLRDGAHRFADRMQLQIVGKRKAKGLSLSPPSLNGLSAGDRIVLPSPNGSHLTMFAKQETIFCGALRNAQVVAKAVAKLGEDVIIVAAGERWQKDNSLRPAFEDWIAAGAIASYFDETAELSAETKLAKASFTSIANDIGAELADCVSGQELIQRGFIEDVEWASALNASDVAPHLVREDRTYAEIGLSAEDVPAKEILDMKICRYVAD</sequence>
<evidence type="ECO:0000256" key="4">
    <source>
        <dbReference type="ARBA" id="ARBA00021948"/>
    </source>
</evidence>
<evidence type="ECO:0000256" key="2">
    <source>
        <dbReference type="ARBA" id="ARBA00009997"/>
    </source>
</evidence>
<comment type="catalytic activity">
    <reaction evidence="7">
        <text>(2R)-O-phospho-3-sulfolactate + H2O = (2R)-3-sulfolactate + phosphate</text>
        <dbReference type="Rhea" id="RHEA:23416"/>
        <dbReference type="ChEBI" id="CHEBI:15377"/>
        <dbReference type="ChEBI" id="CHEBI:15597"/>
        <dbReference type="ChEBI" id="CHEBI:43474"/>
        <dbReference type="ChEBI" id="CHEBI:58738"/>
        <dbReference type="EC" id="3.1.3.71"/>
    </reaction>
</comment>
<evidence type="ECO:0000313" key="9">
    <source>
        <dbReference type="Proteomes" id="UP001161405"/>
    </source>
</evidence>
<dbReference type="Gene3D" id="3.90.1560.10">
    <property type="entry name" value="ComB-like"/>
    <property type="match status" value="1"/>
</dbReference>
<keyword evidence="5" id="KW-0378">Hydrolase</keyword>
<name>A0ABQ5UUT8_9HYPH</name>
<evidence type="ECO:0000256" key="1">
    <source>
        <dbReference type="ARBA" id="ARBA00001946"/>
    </source>
</evidence>
<dbReference type="Proteomes" id="UP001161405">
    <property type="component" value="Unassembled WGS sequence"/>
</dbReference>
<reference evidence="8" key="1">
    <citation type="journal article" date="2014" name="Int. J. Syst. Evol. Microbiol.">
        <title>Complete genome of a new Firmicutes species belonging to the dominant human colonic microbiota ('Ruminococcus bicirculans') reveals two chromosomes and a selective capacity to utilize plant glucans.</title>
        <authorList>
            <consortium name="NISC Comparative Sequencing Program"/>
            <person name="Wegmann U."/>
            <person name="Louis P."/>
            <person name="Goesmann A."/>
            <person name="Henrissat B."/>
            <person name="Duncan S.H."/>
            <person name="Flint H.J."/>
        </authorList>
    </citation>
    <scope>NUCLEOTIDE SEQUENCE</scope>
    <source>
        <strain evidence="8">NBRC 107169</strain>
    </source>
</reference>
<dbReference type="EMBL" id="BSNI01000002">
    <property type="protein sequence ID" value="GLQ18125.1"/>
    <property type="molecule type" value="Genomic_DNA"/>
</dbReference>
<comment type="similarity">
    <text evidence="2">Belongs to the ComB family.</text>
</comment>
<dbReference type="PANTHER" id="PTHR37311">
    <property type="entry name" value="2-PHOSPHOSULFOLACTATE PHOSPHATASE-RELATED"/>
    <property type="match status" value="1"/>
</dbReference>
<dbReference type="InterPro" id="IPR005238">
    <property type="entry name" value="ComB-like"/>
</dbReference>
<gene>
    <name evidence="8" type="ORF">GCM10007879_23740</name>
</gene>
<proteinExistence type="inferred from homology"/>